<evidence type="ECO:0000313" key="2">
    <source>
        <dbReference type="EMBL" id="ABS68395.1"/>
    </source>
</evidence>
<name>A7IK52_XANP2</name>
<feature type="region of interest" description="Disordered" evidence="1">
    <location>
        <begin position="113"/>
        <end position="145"/>
    </location>
</feature>
<dbReference type="HOGENOM" id="CLU_1786155_0_0_5"/>
<proteinExistence type="predicted"/>
<dbReference type="KEGG" id="xau:Xaut_3165"/>
<sequence length="145" mass="14745">MWPPARYGRLSRLDAAGTIWTRTMPDAASFPPCPAPRSLRPAPVGRRPSRVVGGLAALLLAAVPLAGSAQAQSSAAKKEDTSCAQYGAGFQKVPGGTSCVRTGATVRAEGFSGTALTGAPNQFGGTPSGSGTTTTETVDPWKSAR</sequence>
<gene>
    <name evidence="2" type="ordered locus">Xaut_3165</name>
</gene>
<protein>
    <recommendedName>
        <fullName evidence="4">Porin</fullName>
    </recommendedName>
</protein>
<accession>A7IK52</accession>
<reference evidence="2 3" key="1">
    <citation type="submission" date="2007-07" db="EMBL/GenBank/DDBJ databases">
        <title>Complete sequence of chromosome of Xanthobacter autotrophicus Py2.</title>
        <authorList>
            <consortium name="US DOE Joint Genome Institute"/>
            <person name="Copeland A."/>
            <person name="Lucas S."/>
            <person name="Lapidus A."/>
            <person name="Barry K."/>
            <person name="Glavina del Rio T."/>
            <person name="Hammon N."/>
            <person name="Israni S."/>
            <person name="Dalin E."/>
            <person name="Tice H."/>
            <person name="Pitluck S."/>
            <person name="Sims D."/>
            <person name="Brettin T."/>
            <person name="Bruce D."/>
            <person name="Detter J.C."/>
            <person name="Han C."/>
            <person name="Tapia R."/>
            <person name="Brainard J."/>
            <person name="Schmutz J."/>
            <person name="Larimer F."/>
            <person name="Land M."/>
            <person name="Hauser L."/>
            <person name="Kyrpides N."/>
            <person name="Kim E."/>
            <person name="Ensigns S.A."/>
            <person name="Richardson P."/>
        </authorList>
    </citation>
    <scope>NUCLEOTIDE SEQUENCE [LARGE SCALE GENOMIC DNA]</scope>
    <source>
        <strain evidence="3">ATCC BAA-1158 / Py2</strain>
    </source>
</reference>
<keyword evidence="3" id="KW-1185">Reference proteome</keyword>
<dbReference type="EMBL" id="CP000781">
    <property type="protein sequence ID" value="ABS68395.1"/>
    <property type="molecule type" value="Genomic_DNA"/>
</dbReference>
<evidence type="ECO:0000313" key="3">
    <source>
        <dbReference type="Proteomes" id="UP000002417"/>
    </source>
</evidence>
<evidence type="ECO:0008006" key="4">
    <source>
        <dbReference type="Google" id="ProtNLM"/>
    </source>
</evidence>
<dbReference type="Proteomes" id="UP000002417">
    <property type="component" value="Chromosome"/>
</dbReference>
<dbReference type="AlphaFoldDB" id="A7IK52"/>
<evidence type="ECO:0000256" key="1">
    <source>
        <dbReference type="SAM" id="MobiDB-lite"/>
    </source>
</evidence>
<organism evidence="2 3">
    <name type="scientific">Xanthobacter autotrophicus (strain ATCC BAA-1158 / Py2)</name>
    <dbReference type="NCBI Taxonomy" id="78245"/>
    <lineage>
        <taxon>Bacteria</taxon>
        <taxon>Pseudomonadati</taxon>
        <taxon>Pseudomonadota</taxon>
        <taxon>Alphaproteobacteria</taxon>
        <taxon>Hyphomicrobiales</taxon>
        <taxon>Xanthobacteraceae</taxon>
        <taxon>Xanthobacter</taxon>
    </lineage>
</organism>